<dbReference type="AlphaFoldDB" id="A0ABD1ZIJ1"/>
<accession>A0ABD1ZIJ1</accession>
<reference evidence="1 2" key="1">
    <citation type="submission" date="2024-09" db="EMBL/GenBank/DDBJ databases">
        <title>Chromosome-scale assembly of Riccia fluitans.</title>
        <authorList>
            <person name="Paukszto L."/>
            <person name="Sawicki J."/>
            <person name="Karawczyk K."/>
            <person name="Piernik-Szablinska J."/>
            <person name="Szczecinska M."/>
            <person name="Mazdziarz M."/>
        </authorList>
    </citation>
    <scope>NUCLEOTIDE SEQUENCE [LARGE SCALE GENOMIC DNA]</scope>
    <source>
        <strain evidence="1">Rf_01</strain>
        <tissue evidence="1">Aerial parts of the thallus</tissue>
    </source>
</reference>
<comment type="caution">
    <text evidence="1">The sequence shown here is derived from an EMBL/GenBank/DDBJ whole genome shotgun (WGS) entry which is preliminary data.</text>
</comment>
<evidence type="ECO:0000313" key="1">
    <source>
        <dbReference type="EMBL" id="KAL2651272.1"/>
    </source>
</evidence>
<proteinExistence type="predicted"/>
<organism evidence="1 2">
    <name type="scientific">Riccia fluitans</name>
    <dbReference type="NCBI Taxonomy" id="41844"/>
    <lineage>
        <taxon>Eukaryota</taxon>
        <taxon>Viridiplantae</taxon>
        <taxon>Streptophyta</taxon>
        <taxon>Embryophyta</taxon>
        <taxon>Marchantiophyta</taxon>
        <taxon>Marchantiopsida</taxon>
        <taxon>Marchantiidae</taxon>
        <taxon>Marchantiales</taxon>
        <taxon>Ricciaceae</taxon>
        <taxon>Riccia</taxon>
    </lineage>
</organism>
<protein>
    <submittedName>
        <fullName evidence="1">Uncharacterized protein</fullName>
    </submittedName>
</protein>
<evidence type="ECO:0000313" key="2">
    <source>
        <dbReference type="Proteomes" id="UP001605036"/>
    </source>
</evidence>
<sequence length="149" mass="16881">MQIKEVKPALSMEGDIDELGEMNMTVCEATKHFTELTLEEFVAEETRGESEDILERLHGRQWILYLGKIISNRRPYVWVEHVVADSKKELFPDVPVPKILPKVVVAVETPSTPPRLIPAFSDSRVYDFGESATVAVCNRRSIGMHLSRS</sequence>
<dbReference type="Proteomes" id="UP001605036">
    <property type="component" value="Unassembled WGS sequence"/>
</dbReference>
<dbReference type="EMBL" id="JBHFFA010000001">
    <property type="protein sequence ID" value="KAL2651272.1"/>
    <property type="molecule type" value="Genomic_DNA"/>
</dbReference>
<gene>
    <name evidence="1" type="ORF">R1flu_019400</name>
</gene>
<keyword evidence="2" id="KW-1185">Reference proteome</keyword>
<name>A0ABD1ZIJ1_9MARC</name>